<dbReference type="SUPFAM" id="SSF52540">
    <property type="entry name" value="P-loop containing nucleoside triphosphate hydrolases"/>
    <property type="match status" value="6"/>
</dbReference>
<dbReference type="InterPro" id="IPR036465">
    <property type="entry name" value="vWFA_dom_sf"/>
</dbReference>
<protein>
    <recommendedName>
        <fullName evidence="4 9">Midasin</fullName>
    </recommendedName>
</protein>
<name>A0A6J0BTY1_NEOLC</name>
<dbReference type="InterPro" id="IPR011704">
    <property type="entry name" value="ATPase_dyneun-rel_AAA"/>
</dbReference>
<dbReference type="InterPro" id="IPR012099">
    <property type="entry name" value="Midasin"/>
</dbReference>
<feature type="compositionally biased region" description="Basic and acidic residues" evidence="10">
    <location>
        <begin position="4620"/>
        <end position="4641"/>
    </location>
</feature>
<feature type="compositionally biased region" description="Basic and acidic residues" evidence="10">
    <location>
        <begin position="4550"/>
        <end position="4572"/>
    </location>
</feature>
<comment type="subcellular location">
    <subcellularLocation>
        <location evidence="1">Nucleus</location>
        <location evidence="1">Nucleolus</location>
    </subcellularLocation>
    <subcellularLocation>
        <location evidence="2">Nucleus</location>
        <location evidence="2">Nucleoplasm</location>
    </subcellularLocation>
</comment>
<dbReference type="Pfam" id="PF07728">
    <property type="entry name" value="AAA_5"/>
    <property type="match status" value="8"/>
</dbReference>
<dbReference type="OrthoDB" id="422220at2759"/>
<evidence type="ECO:0000256" key="8">
    <source>
        <dbReference type="ARBA" id="ARBA00023242"/>
    </source>
</evidence>
<evidence type="ECO:0000313" key="12">
    <source>
        <dbReference type="Proteomes" id="UP000829291"/>
    </source>
</evidence>
<feature type="region of interest" description="Disordered" evidence="10">
    <location>
        <begin position="5020"/>
        <end position="5039"/>
    </location>
</feature>
<dbReference type="InterPro" id="IPR003593">
    <property type="entry name" value="AAA+_ATPase"/>
</dbReference>
<feature type="compositionally biased region" description="Basic and acidic residues" evidence="10">
    <location>
        <begin position="5065"/>
        <end position="5088"/>
    </location>
</feature>
<evidence type="ECO:0000259" key="11">
    <source>
        <dbReference type="PROSITE" id="PS50234"/>
    </source>
</evidence>
<dbReference type="InterPro" id="IPR048617">
    <property type="entry name" value="MDN1_AAA_lid_4"/>
</dbReference>
<dbReference type="Pfam" id="PF17865">
    <property type="entry name" value="AAA_lid_5"/>
    <property type="match status" value="1"/>
</dbReference>
<dbReference type="GO" id="GO:0005730">
    <property type="term" value="C:nucleolus"/>
    <property type="evidence" value="ECO:0007669"/>
    <property type="project" value="UniProtKB-SubCell"/>
</dbReference>
<feature type="compositionally biased region" description="Basic and acidic residues" evidence="10">
    <location>
        <begin position="4649"/>
        <end position="4678"/>
    </location>
</feature>
<reference evidence="13" key="1">
    <citation type="submission" date="2025-08" db="UniProtKB">
        <authorList>
            <consortium name="RefSeq"/>
        </authorList>
    </citation>
    <scope>IDENTIFICATION</scope>
    <source>
        <tissue evidence="13">Thorax and Abdomen</tissue>
    </source>
</reference>
<dbReference type="SUPFAM" id="SSF53300">
    <property type="entry name" value="vWA-like"/>
    <property type="match status" value="1"/>
</dbReference>
<feature type="compositionally biased region" description="Acidic residues" evidence="10">
    <location>
        <begin position="4609"/>
        <end position="4619"/>
    </location>
</feature>
<dbReference type="Pfam" id="PF17867">
    <property type="entry name" value="AAA_lid_7"/>
    <property type="match status" value="3"/>
</dbReference>
<feature type="compositionally biased region" description="Acidic residues" evidence="10">
    <location>
        <begin position="4528"/>
        <end position="4537"/>
    </location>
</feature>
<dbReference type="GO" id="GO:0000055">
    <property type="term" value="P:ribosomal large subunit export from nucleus"/>
    <property type="evidence" value="ECO:0007669"/>
    <property type="project" value="TreeGrafter"/>
</dbReference>
<dbReference type="GO" id="GO:0005654">
    <property type="term" value="C:nucleoplasm"/>
    <property type="evidence" value="ECO:0007669"/>
    <property type="project" value="UniProtKB-SubCell"/>
</dbReference>
<dbReference type="InterPro" id="IPR002035">
    <property type="entry name" value="VWF_A"/>
</dbReference>
<feature type="compositionally biased region" description="Acidic residues" evidence="10">
    <location>
        <begin position="4789"/>
        <end position="4812"/>
    </location>
</feature>
<dbReference type="SMART" id="SM00382">
    <property type="entry name" value="AAA"/>
    <property type="match status" value="6"/>
</dbReference>
<evidence type="ECO:0000256" key="3">
    <source>
        <dbReference type="ARBA" id="ARBA00007188"/>
    </source>
</evidence>
<dbReference type="KEGG" id="nlo:107222848"/>
<dbReference type="InterPro" id="IPR041190">
    <property type="entry name" value="Midasin_AAA_lid_5"/>
</dbReference>
<feature type="compositionally biased region" description="Basic and acidic residues" evidence="10">
    <location>
        <begin position="4578"/>
        <end position="4587"/>
    </location>
</feature>
<dbReference type="PANTHER" id="PTHR48103:SF2">
    <property type="entry name" value="MIDASIN"/>
    <property type="match status" value="1"/>
</dbReference>
<dbReference type="RefSeq" id="XP_015517854.2">
    <property type="nucleotide sequence ID" value="XM_015662368.2"/>
</dbReference>
<comment type="function">
    <text evidence="9">Nuclear chaperone required for maturation and nuclear export of pre-60S ribosome subunits.</text>
</comment>
<feature type="compositionally biased region" description="Basic and acidic residues" evidence="10">
    <location>
        <begin position="4938"/>
        <end position="4982"/>
    </location>
</feature>
<evidence type="ECO:0000256" key="6">
    <source>
        <dbReference type="ARBA" id="ARBA00022840"/>
    </source>
</evidence>
<dbReference type="CDD" id="cd00009">
    <property type="entry name" value="AAA"/>
    <property type="match status" value="2"/>
</dbReference>
<dbReference type="FunCoup" id="A0A6J0BTY1">
    <property type="interactions" value="1466"/>
</dbReference>
<dbReference type="InterPro" id="IPR040848">
    <property type="entry name" value="AAA_lid_7"/>
</dbReference>
<dbReference type="Proteomes" id="UP000829291">
    <property type="component" value="Chromosome 1"/>
</dbReference>
<evidence type="ECO:0000256" key="2">
    <source>
        <dbReference type="ARBA" id="ARBA00004642"/>
    </source>
</evidence>
<keyword evidence="8 9" id="KW-0539">Nucleus</keyword>
<dbReference type="Gene3D" id="3.40.50.300">
    <property type="entry name" value="P-loop containing nucleotide triphosphate hydrolases"/>
    <property type="match status" value="6"/>
</dbReference>
<dbReference type="GO" id="GO:0030687">
    <property type="term" value="C:preribosome, large subunit precursor"/>
    <property type="evidence" value="ECO:0007669"/>
    <property type="project" value="TreeGrafter"/>
</dbReference>
<dbReference type="PROSITE" id="PS50234">
    <property type="entry name" value="VWFA"/>
    <property type="match status" value="1"/>
</dbReference>
<evidence type="ECO:0000256" key="1">
    <source>
        <dbReference type="ARBA" id="ARBA00004604"/>
    </source>
</evidence>
<dbReference type="PANTHER" id="PTHR48103">
    <property type="entry name" value="MIDASIN-RELATED"/>
    <property type="match status" value="1"/>
</dbReference>
<dbReference type="GeneID" id="107222848"/>
<dbReference type="GO" id="GO:0016887">
    <property type="term" value="F:ATP hydrolysis activity"/>
    <property type="evidence" value="ECO:0007669"/>
    <property type="project" value="InterPro"/>
</dbReference>
<gene>
    <name evidence="13" type="primary">LOC107222848</name>
</gene>
<dbReference type="PIRSF" id="PIRSF010340">
    <property type="entry name" value="Midasin"/>
    <property type="match status" value="1"/>
</dbReference>
<feature type="region of interest" description="Disordered" evidence="10">
    <location>
        <begin position="5050"/>
        <end position="5088"/>
    </location>
</feature>
<dbReference type="SMART" id="SM00327">
    <property type="entry name" value="VWA"/>
    <property type="match status" value="1"/>
</dbReference>
<evidence type="ECO:0000256" key="5">
    <source>
        <dbReference type="ARBA" id="ARBA00022741"/>
    </source>
</evidence>
<feature type="domain" description="VWFA" evidence="11">
    <location>
        <begin position="5229"/>
        <end position="5422"/>
    </location>
</feature>
<proteinExistence type="inferred from homology"/>
<accession>A0A6J0BTY1</accession>
<organism evidence="13">
    <name type="scientific">Neodiprion lecontei</name>
    <name type="common">Redheaded pine sawfly</name>
    <dbReference type="NCBI Taxonomy" id="441921"/>
    <lineage>
        <taxon>Eukaryota</taxon>
        <taxon>Metazoa</taxon>
        <taxon>Ecdysozoa</taxon>
        <taxon>Arthropoda</taxon>
        <taxon>Hexapoda</taxon>
        <taxon>Insecta</taxon>
        <taxon>Pterygota</taxon>
        <taxon>Neoptera</taxon>
        <taxon>Endopterygota</taxon>
        <taxon>Hymenoptera</taxon>
        <taxon>Tenthredinoidea</taxon>
        <taxon>Diprionidae</taxon>
        <taxon>Diprioninae</taxon>
        <taxon>Neodiprion</taxon>
    </lineage>
</organism>
<comment type="similarity">
    <text evidence="3 9">Belongs to the midasin family.</text>
</comment>
<feature type="region of interest" description="Disordered" evidence="10">
    <location>
        <begin position="4528"/>
        <end position="5001"/>
    </location>
</feature>
<feature type="compositionally biased region" description="Acidic residues" evidence="10">
    <location>
        <begin position="4726"/>
        <end position="4756"/>
    </location>
</feature>
<evidence type="ECO:0000313" key="13">
    <source>
        <dbReference type="RefSeq" id="XP_015517854.2"/>
    </source>
</evidence>
<feature type="compositionally biased region" description="Acidic residues" evidence="10">
    <location>
        <begin position="4771"/>
        <end position="4780"/>
    </location>
</feature>
<dbReference type="CDD" id="cd01460">
    <property type="entry name" value="vWA_midasin"/>
    <property type="match status" value="1"/>
</dbReference>
<dbReference type="Pfam" id="PF00092">
    <property type="entry name" value="VWA"/>
    <property type="match status" value="1"/>
</dbReference>
<sequence length="5434" mass="619153">MIIENLRIYCNRNNGSRAVFHEFIKLNTLSNAEYDDIIKLLCKELMNPGNSQNVAECFPDILLLLISMAITSESCQLPGSKDCYDTHRLNCVVLGKLVHKHPDILGFTLHYFESNPAPFETIAVNQERSAKKFKPTNLEINIPRVSDFDIVLASYSILQSAPQYFKRKWNWAKFYKYLMSDEENTKWIALKCIGIVLEMSESLIKQCAKTFLKNIETFLLECDNELLDPITLTPTSVTEVSNIVKDATCIASIGGILLPVLNPNDKRKHSSLVSVPSMEDNLRSIALAVASRKCICLQGPVGCGKTVLVEYLAKVTGHTSSDFIKVQLGDQTDSKMLLGTYRCTDIPGEFVWQPGVLTQAATAGKWLLLEDIDSAALDVASVLNSLIETGTLCVPGHQDAIHVRSDFQLFLTQRLITTSTGVCKQSSGASNLLEKNWQQINVEPLSKTELVTIIQTLFPVLSTVAGRMVDVFLLFSMGNHRSALGAKESVPIRTGRLTSTRDLIKWCNRAAVDFIVSSPESALKVFQDAIDIFCCSVPDQSERLSLAIAIGNKLGIVKTKAEYFCNSHKPSISPNSDYIIAGRAKVICKKSIIPDFHHAKTNFSFTRPSSCLLERITCCVAQKEPVLLVGETGTGKTSSIQYLAQSTGHKLIVINMNQQSESTDLLGGYKPVDIKFLITPIREEFEMLFRSYFAVEPNRQFLDHISLCFNQNKWKTLVKLMTHSTSAAIKRLNTTIDENQTSTTERLLGRTAATRNSKRQKSEAVASRKIDYSSEAKNSLKTLKKWERLSIKLMKLESQVKTQFSLAFAFIEGSLIKALQKGYWVLLDEINLANAETLECLSGLLEGSCGSLSLIERGDNEQVKRHSDFTLFACMNPATDVGKKELPVGLRNRFTELYVDELTEQFDLQLLVECYLKELLIPPSQQEAIVKFYLNVRKEAVRSLADGTARKPHYSLRTLCRALSVAASNPCGSVLRSLYEALCLSFLTQLDYDSYPIVRQMIIKAILNPKEVKAILSMPIPKPKCAINEDYMNFEGYWIVRGGLKPEIPCNYILTESVRRNLKDLVRIVSIGKMPVLLQGDTSVGKTSLITYLAKASGHTCVRINNHEHTDLQEYVGSYAADENGKLIFKEGVLVEALRKGFWIILDELNLAPSDVLEALNRVLDDNREIFIPETQQTVKAHPNFMLFATQNPPGLYGGRKVLSRAFRNRFVELHFNDIPPNELQIILHERCSMPDSYCKQIINVMTDLQIRRKSTAAFAGKQGFITLRDLFRWGERYRLAPDVKNRLYDWSQHLADEGYLVLGAKVRKPEEANEIREVIKKHLKRDVNPNTLFTLDENTSSVTKFVLDKVMNKGRQMFPHIVWTYHMRRLAVLVGKACQFKEPVLLVGETGGGKTTICQVIAVASSQKLCTVNCHMHTESSDFIGSLRPVRNHSDLDNLKLFEWVDGPLIQAMTSGDLFLADEISLADDSVLERLNSLLEPERSLLLTERGVDTEKEGQIGDQDNHTIVAHANFHFIGTMNPGGDYGKKELSPALRNRFTEIWCEGCSERNDLQAIIEHNLVVNWSVEKNAIATGMLDFVDWLTASEIGRRFTVSIRDILTWVDFINVSTNKRNKLSRLDIADAYYHGALLTYVDSVGSGLTGMESTRKLKDFKDSCRQFLIAQIANVLKSRLSIDSSLETDEIVADNSENRFGIKPFFIPRGPASPSNELFTFTAPTTGLNTVMLLRSLQLSKPLLLEGSPGVGKTSLVSALANISGHKLVRINLSEQTDVSDLFGADLPVEGGKGGEFVWKDGPFLQALRAGHWILLDELNLASQSVLEGLNACLDHRGELYVPELGRTFVVKPGTKLFACQNPLRQGGARRGLPKSFLNRFTQVFMETLSDVDLKFIVVAQFPNLPVDLVSKMVDFNSKLALEAGTVWGYRGSPWEMNLRDITRWCEVTIQSANVKNRDHPTYNPGTCVDLIYIDRMRTREDKLRVRDMYIEMFSPNEYPLPPVQPITYITQDRFYLGDVSLKRSSTCVHDEKTLLLLRNQTATLKSLIRCVNMNWMSILVGGSGCGKTSLVQLLAKLAGQKLRSISVNSAMDTTELLGGFEQTDYNRHLEEMTDQIQMLLLSSLRNTISQENVDLVARHHGLLEDVRNLQNDQNEDLTMATETAFFLKKVLKLSDLIVAMKAFNHSYASQLEVIETKLQRLSTLVEQDKCLNAGGKFEWVDSMLVKSLQEGSWLLIDQINLCSPAVLDRLNGLLEPNGVLTIGERGVDEEGNVIVVKPHNNFRLFLAMDPRYGEISRAMRNRGVEIYILGEQEGLETDVIDLRSLLHNSKLTRSSQQMALLRIHDEVLENAQSGQKPSVAHLLHAAFLIHQQISRGSSIPQAVESACIDVYLRSRFVNHLPTRDRLISIIKENTSQLLSTNDDQEFIDWGSITWKTNELQKNCQLALIRQQGAILSAIIKKHQSFTPSAQSNGHPKLTTSFLNDILEITSREFTLDIDINEIMQYLLLHFYQMSSLEDWRLRYLWLSKILSSDNDLLDLSRKNSELANEISKFEFSYTTTNLPWHPEYSPGIVGNELRQKNLNDSNRLMIILYMCALSLMEANLLKEQKLSKDQTLISIQQYSNYVYHGKLTASFTKHPLVLNFVTFLTQLDKCINLALRDDSVIVDTVNCIYIKKNLKWRTRFYNLGNLTLINKLQKSKHNNNQLEEVLLLLRVHYKWLIKFFVKLFKTCNEFALDQECRIAIKVLFAMIDDMNKSLSTVNDPLRVISKQVQKFLSLPTPYASQIVVNMYPRLRQVSDVHCVTKDKGAPRLKQDLQLTILQNSEFLETRFKLVSWWQEIYCTSDLNEKIPSSLTEIERSCEDEHIALRTPTETADVLSKVRTICDKEMILRSAEVQLWPIYEYIFSIIAHNVQRRVCCKLSNDSIDTMISINLLTMFVKIPTIPVNVLAILNAVISKLDHPSEASKLLPEVFLRLSKHTENSCAVKNPGKMLHWQRIQDEDVEHRNLDEEIEVEYPMYGASLVSLVSELILEKSENSKNESILSIAMLGSYRARNNQLKIVNEILWKNAVTFNAIEYQYKWNDFGTLESYLDTYLTAVAKAEAELGVPCVNMQNVNFESMRDPVYEYHHSLDDLRRFAMRLKTKEISENDIEEVGVMWALLGYVQVCVFSNLGYIDPVHKVGLKLKYIKEDIIDCQKTLYIAELQARLIGGCVGSQNMHPHIREIASYMRNLLIEEANLKTYNAIRPPSSEFVNLTREIADFRNSLGSYTILQKHLNKLTSLVEQFHENRTTINVKLVQNVIREVEMWQDSVNRFSDDMEHRFLPGYPDLVLPLLSAVAQMKHGINILVENIKKISSIFKVSCKEYKIESFMSNLVQFPTIGNDQEDLLVLVDLLPSEITKEIICKNIRTENKLSCKREIFRMIKCSLCELRNYIVLNGNLSNSLWSRFNSLLQQVVLTWQQQEKEKEEKQIREDGLFKNKCLTKGESLTEDEEIMIELHKLFPRYHEVDFGNIETDENPSLEKNFCQTEREEDETYNGLITQEDIQHIYELHATVVQSFTSCYWLENNSNSYRVEYIGPLMQRYKTFGLLLDNTRSGLTNALTTKLYTSLNFLVTATAAISQGDDSDLLGNTHGGTKHSKSYDFYKDSNVKEAKECLPILEHIVYRVRSLLIEWPEHPSLKAIDTIIQRIYSFPITSSLSRFLTGLELLLVKMQEWEQNAHSAVSLTEYSMVLTQQIISWRRLELSCWMDCLNVTFERSKMQASKWWFFIYALIEGYLTETQDATGDPEQVTKGKLIESLHLFMNTSTLGEYSSRLNLLFTFHCHICHMASNERRDELLSILWNFYKYYEQFTETVNNRIVSLKAPIEKKLKDFVKIARWNDISYWAVKETIEKTHRTLHKFIREYESKLKHNVSLCLVAMPVDCKTGNRSEMWEKPVNIEYFINQQDKSVTSTMAFEEDDKLLLQGTLLSKTETLLSKAKKLCRETILMTSYPALRTGIEQFIQEVMDHSLHLKNMDIDRTQPKPKQKSQAKSILQQKRMALATYFKALTLVGVSYRIGTLTWNNNLDKVMDLSVPPLNIRAAFLSLRKTKADTEMLQLWECCDKYYYKSFVMIDAVDRALTTNKIDLGPQNVERCRGFSTHVMLLAHEQKRKFTESFNYFLSLRLQLENLSNIQKNDLDIPEQCELVKAADSLKQLLISMMTCLEQIKLYLKTCPSEPEFGSEPVKQVITIDSINVPMINAKKGDIIWEDANSIIEKCSQRATVIKKKFDFVFPCAKVQYKLDKDQCKLTYIATSAQFSFLNESCETIEEIGIAIKNLKQLFSVEHKKDCHPILENISWLEQKMINNINQLKELKKVTKFKLECHDVEDHITVKKCQQDLDLLINIVLIAIQKLYKKNLAFNKEFPMAKSTCTKDEYQESNLEEKQLTNKLIGSLNTDIHELSLETVFRSMNQLLTLISGSTVHTAITCNRLLLRWRPLLEQYLLFVEFYLNEQLAAFRTICKMSYLQLNVFLDLATNGFCVPKDLDMDEGMTDESQESVEKGGMGLGDGEGDKDVSDRIETEDQLDDARPENEEREEKEDKDCKEEDAGIDMSEDFDSKLQDFEKKDSDEIEDNEEDDKDLDKQMGETEKDADCLDEKIWGDDENEQDGENKDDKDENKDQGGGEESSEKEIGAKEDQAENDQDTDNQEPQKETSEEEKNEITEINDLNENDDQVNPYHGKHQPDPEPEPFDLPEDMNLDDEDVKEDKQDMEENPFDIDAMKDVMPPPETTEAELNENPETDNKSEDHDSSDEEGDNPEESDLALDAQEPDENEKTETDLPDSDQQAGRPLVDEEEETDEKKNEDKENDEDTKEDNIAEPSMDAGSKETDAAEQVDAHKGGSRDKVADMCEVEENANPMEENSQMENNDKGIGQAQSKEQEQGQSGSSMQHSTPVADKNLENIKAEKRKNPGTSDENRSLVDKMEPECKKLKTIHKKEEHVPDNMTQNPPIEESDEAEMYQHIKSADKYDKHTLDAATEEQVREQASNIENQEIPDEKNDTMDVEMHADEEHEHHNENDVQNPEKLSDANKDKEMVSRAKEKKRAEDGQRDMNIEVDGETAETARVGRGYETMFHTNIRDSEDSILPSKVLEQKRLEVEAMLGQWSQMPPTEEATAAWNCLSTLTDGPARDLSEKLRLVLEPTQASRLKGDYRTGRRINMRKVIPYIASQFRKDKIWMRRTKLSKRDYQIVLAVDDSSSMADNHSKELAFESLALISKAMTYLEVGQLCVMNFGETTHVLHPLGEAFNEHTGSKLIQQMRFEQKKTMVGQLVDFTVDMFSSQASSTDNAKLLVVLSDGRGIFSEGVDKVNFAVRRARMADIFLVFIIVDNPINKDSILDIRMPVFQGGKLVTIRSYMDNFPFPFYMILRDINALPAVLSDALRQWFELVGKIDT</sequence>
<dbReference type="GO" id="GO:0005524">
    <property type="term" value="F:ATP binding"/>
    <property type="evidence" value="ECO:0007669"/>
    <property type="project" value="UniProtKB-KW"/>
</dbReference>
<keyword evidence="6 9" id="KW-0067">ATP-binding</keyword>
<keyword evidence="12" id="KW-1185">Reference proteome</keyword>
<evidence type="ECO:0000256" key="10">
    <source>
        <dbReference type="SAM" id="MobiDB-lite"/>
    </source>
</evidence>
<feature type="compositionally biased region" description="Low complexity" evidence="10">
    <location>
        <begin position="4913"/>
        <end position="4932"/>
    </location>
</feature>
<keyword evidence="7 9" id="KW-0143">Chaperone</keyword>
<keyword evidence="5 9" id="KW-0547">Nucleotide-binding</keyword>
<dbReference type="InterPro" id="IPR027417">
    <property type="entry name" value="P-loop_NTPase"/>
</dbReference>
<evidence type="ECO:0000256" key="9">
    <source>
        <dbReference type="PIRNR" id="PIRNR010340"/>
    </source>
</evidence>
<dbReference type="GO" id="GO:0000027">
    <property type="term" value="P:ribosomal large subunit assembly"/>
    <property type="evidence" value="ECO:0007669"/>
    <property type="project" value="InterPro"/>
</dbReference>
<feature type="compositionally biased region" description="Basic and acidic residues" evidence="10">
    <location>
        <begin position="4865"/>
        <end position="4888"/>
    </location>
</feature>
<dbReference type="InParanoid" id="A0A6J0BTY1"/>
<evidence type="ECO:0000256" key="7">
    <source>
        <dbReference type="ARBA" id="ARBA00023186"/>
    </source>
</evidence>
<feature type="compositionally biased region" description="Basic and acidic residues" evidence="10">
    <location>
        <begin position="4596"/>
        <end position="4608"/>
    </location>
</feature>
<evidence type="ECO:0000256" key="4">
    <source>
        <dbReference type="ARBA" id="ARBA00017143"/>
    </source>
</evidence>
<dbReference type="Pfam" id="PF21108">
    <property type="entry name" value="MDN1_4th"/>
    <property type="match status" value="1"/>
</dbReference>
<dbReference type="Gene3D" id="3.40.50.410">
    <property type="entry name" value="von Willebrand factor, type A domain"/>
    <property type="match status" value="1"/>
</dbReference>